<protein>
    <recommendedName>
        <fullName evidence="12">Scavenger receptor class B member 1</fullName>
    </recommendedName>
</protein>
<feature type="compositionally biased region" description="Polar residues" evidence="8">
    <location>
        <begin position="162"/>
        <end position="174"/>
    </location>
</feature>
<evidence type="ECO:0000256" key="9">
    <source>
        <dbReference type="SAM" id="Phobius"/>
    </source>
</evidence>
<dbReference type="InterPro" id="IPR002159">
    <property type="entry name" value="CD36_fam"/>
</dbReference>
<name>A0ABD2XGU0_9HYME</name>
<dbReference type="AlphaFoldDB" id="A0ABD2XGU0"/>
<keyword evidence="3" id="KW-1003">Cell membrane</keyword>
<evidence type="ECO:0000256" key="7">
    <source>
        <dbReference type="ARBA" id="ARBA00023180"/>
    </source>
</evidence>
<keyword evidence="5 9" id="KW-1133">Transmembrane helix</keyword>
<dbReference type="EMBL" id="JBJJXI010000025">
    <property type="protein sequence ID" value="KAL3404365.1"/>
    <property type="molecule type" value="Genomic_DNA"/>
</dbReference>
<evidence type="ECO:0000256" key="5">
    <source>
        <dbReference type="ARBA" id="ARBA00022989"/>
    </source>
</evidence>
<feature type="transmembrane region" description="Helical" evidence="9">
    <location>
        <begin position="659"/>
        <end position="679"/>
    </location>
</feature>
<evidence type="ECO:0000256" key="2">
    <source>
        <dbReference type="ARBA" id="ARBA00010532"/>
    </source>
</evidence>
<dbReference type="PANTHER" id="PTHR11923">
    <property type="entry name" value="SCAVENGER RECEPTOR CLASS B TYPE-1 SR-B1"/>
    <property type="match status" value="1"/>
</dbReference>
<comment type="caution">
    <text evidence="10">The sequence shown here is derived from an EMBL/GenBank/DDBJ whole genome shotgun (WGS) entry which is preliminary data.</text>
</comment>
<dbReference type="Proteomes" id="UP001627154">
    <property type="component" value="Unassembled WGS sequence"/>
</dbReference>
<keyword evidence="11" id="KW-1185">Reference proteome</keyword>
<feature type="compositionally biased region" description="Basic and acidic residues" evidence="8">
    <location>
        <begin position="43"/>
        <end position="59"/>
    </location>
</feature>
<dbReference type="Pfam" id="PF01130">
    <property type="entry name" value="CD36"/>
    <property type="match status" value="1"/>
</dbReference>
<feature type="compositionally biased region" description="Basic and acidic residues" evidence="8">
    <location>
        <begin position="25"/>
        <end position="35"/>
    </location>
</feature>
<comment type="subcellular location">
    <subcellularLocation>
        <location evidence="1">Cell membrane</location>
    </subcellularLocation>
</comment>
<evidence type="ECO:0000256" key="6">
    <source>
        <dbReference type="ARBA" id="ARBA00023136"/>
    </source>
</evidence>
<feature type="compositionally biased region" description="Basic and acidic residues" evidence="8">
    <location>
        <begin position="104"/>
        <end position="113"/>
    </location>
</feature>
<comment type="similarity">
    <text evidence="2">Belongs to the CD36 family.</text>
</comment>
<dbReference type="PRINTS" id="PR01609">
    <property type="entry name" value="CD36FAMILY"/>
</dbReference>
<keyword evidence="6 9" id="KW-0472">Membrane</keyword>
<evidence type="ECO:0000256" key="3">
    <source>
        <dbReference type="ARBA" id="ARBA00022475"/>
    </source>
</evidence>
<evidence type="ECO:0008006" key="12">
    <source>
        <dbReference type="Google" id="ProtNLM"/>
    </source>
</evidence>
<evidence type="ECO:0000313" key="11">
    <source>
        <dbReference type="Proteomes" id="UP001627154"/>
    </source>
</evidence>
<evidence type="ECO:0000256" key="1">
    <source>
        <dbReference type="ARBA" id="ARBA00004236"/>
    </source>
</evidence>
<accession>A0ABD2XGU0</accession>
<dbReference type="PANTHER" id="PTHR11923:SF114">
    <property type="entry name" value="FI02050P-RELATED"/>
    <property type="match status" value="1"/>
</dbReference>
<dbReference type="GO" id="GO:0005886">
    <property type="term" value="C:plasma membrane"/>
    <property type="evidence" value="ECO:0007669"/>
    <property type="project" value="UniProtKB-SubCell"/>
</dbReference>
<feature type="transmembrane region" description="Helical" evidence="9">
    <location>
        <begin position="220"/>
        <end position="241"/>
    </location>
</feature>
<organism evidence="10 11">
    <name type="scientific">Trichogramma kaykai</name>
    <dbReference type="NCBI Taxonomy" id="54128"/>
    <lineage>
        <taxon>Eukaryota</taxon>
        <taxon>Metazoa</taxon>
        <taxon>Ecdysozoa</taxon>
        <taxon>Arthropoda</taxon>
        <taxon>Hexapoda</taxon>
        <taxon>Insecta</taxon>
        <taxon>Pterygota</taxon>
        <taxon>Neoptera</taxon>
        <taxon>Endopterygota</taxon>
        <taxon>Hymenoptera</taxon>
        <taxon>Apocrita</taxon>
        <taxon>Proctotrupomorpha</taxon>
        <taxon>Chalcidoidea</taxon>
        <taxon>Trichogrammatidae</taxon>
        <taxon>Trichogramma</taxon>
    </lineage>
</organism>
<gene>
    <name evidence="10" type="ORF">TKK_002857</name>
</gene>
<evidence type="ECO:0000256" key="8">
    <source>
        <dbReference type="SAM" id="MobiDB-lite"/>
    </source>
</evidence>
<feature type="compositionally biased region" description="Basic and acidic residues" evidence="8">
    <location>
        <begin position="139"/>
        <end position="153"/>
    </location>
</feature>
<keyword evidence="7" id="KW-0325">Glycoprotein</keyword>
<sequence>MQAADSPATTADKPSFFQAAAADETQPRERVDPDKPYFYLTPLEDKNENTNEDEREKSRSSGSDQLDSDKSESLDSYSSPETLSVADDRAQDAKVNNSSSDASLADRTDDDQLKVPSTNSVISPMAAHKQEDSVQQSSRENKFDEAERSRNDNSDEPIPSGYDSSEQNSFPADSQDTKKLSIPSRKELNGDKKNFDDSRKMNDSRKPKNTKEMLKVKKKIMIMMPVALFALILGITTGILWPTFFNDILQKELTLTNTSTSYDIWKETPVPMYLKMYMFNWTNFEETLKNASVKPHFDEVGPYVFREVDIKMNKTWNKNGTVTFRVKRVWHFIPEESKGNLTDEITNLNPIVSTAAYLFRYYQPFIKFVFNQLFEKMENIVVTKTVQQLLFDGFDDKLLKIANALKRHNVNVEVPFDKFAWFYQRNNSETYDGIYNMNTGSFDFYDMGMLREWKYKNTSDSYPNCGHIKGSIGDLWPPLKNNKTLSVFSPDICTSLNLKAKGTSTWLDVTGSKYVSDEDTFDNGSKVDSMKCYCQGRDCQPSGTLNISSCKFGAPAFVSLPHFYLADKSYAEKISGMNPDEDKHEFQLVIHPDTGIPLQVRGTLQINFYLYSDDKIKIFDRFAGTFIPMIWFTQEVKITPEFAKKVKLLDLLPPVVSGVLWSIAGIGVLLILISISIFIRQKKKDDEVRLLNNDSDKDPEVPVTDEA</sequence>
<keyword evidence="4 9" id="KW-0812">Transmembrane</keyword>
<proteinExistence type="inferred from homology"/>
<feature type="compositionally biased region" description="Basic and acidic residues" evidence="8">
    <location>
        <begin position="175"/>
        <end position="210"/>
    </location>
</feature>
<feature type="region of interest" description="Disordered" evidence="8">
    <location>
        <begin position="1"/>
        <end position="210"/>
    </location>
</feature>
<reference evidence="10 11" key="1">
    <citation type="journal article" date="2024" name="bioRxiv">
        <title>A reference genome for Trichogramma kaykai: A tiny desert-dwelling parasitoid wasp with competing sex-ratio distorters.</title>
        <authorList>
            <person name="Culotta J."/>
            <person name="Lindsey A.R."/>
        </authorList>
    </citation>
    <scope>NUCLEOTIDE SEQUENCE [LARGE SCALE GENOMIC DNA]</scope>
    <source>
        <strain evidence="10 11">KSX58</strain>
    </source>
</reference>
<evidence type="ECO:0000256" key="4">
    <source>
        <dbReference type="ARBA" id="ARBA00022692"/>
    </source>
</evidence>
<evidence type="ECO:0000313" key="10">
    <source>
        <dbReference type="EMBL" id="KAL3404365.1"/>
    </source>
</evidence>